<gene>
    <name evidence="2" type="ORF">AVDCRST_MAG56-8077</name>
</gene>
<feature type="non-terminal residue" evidence="2">
    <location>
        <position position="68"/>
    </location>
</feature>
<feature type="compositionally biased region" description="Basic and acidic residues" evidence="1">
    <location>
        <begin position="53"/>
        <end position="68"/>
    </location>
</feature>
<organism evidence="2">
    <name type="scientific">uncultured Cytophagales bacterium</name>
    <dbReference type="NCBI Taxonomy" id="158755"/>
    <lineage>
        <taxon>Bacteria</taxon>
        <taxon>Pseudomonadati</taxon>
        <taxon>Bacteroidota</taxon>
        <taxon>Sphingobacteriia</taxon>
        <taxon>Sphingobacteriales</taxon>
        <taxon>environmental samples</taxon>
    </lineage>
</organism>
<evidence type="ECO:0000313" key="2">
    <source>
        <dbReference type="EMBL" id="CAA9345065.1"/>
    </source>
</evidence>
<dbReference type="EMBL" id="CADCTQ010000682">
    <property type="protein sequence ID" value="CAA9345065.1"/>
    <property type="molecule type" value="Genomic_DNA"/>
</dbReference>
<reference evidence="2" key="1">
    <citation type="submission" date="2020-02" db="EMBL/GenBank/DDBJ databases">
        <authorList>
            <person name="Meier V. D."/>
        </authorList>
    </citation>
    <scope>NUCLEOTIDE SEQUENCE</scope>
    <source>
        <strain evidence="2">AVDCRST_MAG56</strain>
    </source>
</reference>
<dbReference type="AlphaFoldDB" id="A0A6J4M0V2"/>
<name>A0A6J4M0V2_9SPHI</name>
<feature type="non-terminal residue" evidence="2">
    <location>
        <position position="1"/>
    </location>
</feature>
<feature type="region of interest" description="Disordered" evidence="1">
    <location>
        <begin position="41"/>
        <end position="68"/>
    </location>
</feature>
<sequence>ENVIPFPHRPVAVAHGPAVVGAPADQLRTQSGAVHLAQSLFRQTGSPQRPAPRLRDHPQRLRPEPGKL</sequence>
<proteinExistence type="predicted"/>
<accession>A0A6J4M0V2</accession>
<protein>
    <submittedName>
        <fullName evidence="2">Uncharacterized protein</fullName>
    </submittedName>
</protein>
<evidence type="ECO:0000256" key="1">
    <source>
        <dbReference type="SAM" id="MobiDB-lite"/>
    </source>
</evidence>